<dbReference type="STRING" id="406327.Mevan_0140"/>
<evidence type="ECO:0000256" key="10">
    <source>
        <dbReference type="ARBA" id="ARBA00023012"/>
    </source>
</evidence>
<dbReference type="Pfam" id="PF00512">
    <property type="entry name" value="HisKA"/>
    <property type="match status" value="1"/>
</dbReference>
<dbReference type="InterPro" id="IPR033463">
    <property type="entry name" value="sCache_3"/>
</dbReference>
<dbReference type="InterPro" id="IPR050736">
    <property type="entry name" value="Sensor_HK_Regulatory"/>
</dbReference>
<evidence type="ECO:0000256" key="3">
    <source>
        <dbReference type="ARBA" id="ARBA00012438"/>
    </source>
</evidence>
<keyword evidence="9 13" id="KW-1133">Transmembrane helix</keyword>
<evidence type="ECO:0000256" key="12">
    <source>
        <dbReference type="SAM" id="Coils"/>
    </source>
</evidence>
<dbReference type="CDD" id="cd18773">
    <property type="entry name" value="PDC1_HK_sensor"/>
    <property type="match status" value="1"/>
</dbReference>
<dbReference type="InterPro" id="IPR003594">
    <property type="entry name" value="HATPase_dom"/>
</dbReference>
<dbReference type="GO" id="GO:0000155">
    <property type="term" value="F:phosphorelay sensor kinase activity"/>
    <property type="evidence" value="ECO:0007669"/>
    <property type="project" value="InterPro"/>
</dbReference>
<dbReference type="InterPro" id="IPR036890">
    <property type="entry name" value="HATPase_C_sf"/>
</dbReference>
<evidence type="ECO:0000259" key="14">
    <source>
        <dbReference type="PROSITE" id="PS50109"/>
    </source>
</evidence>
<dbReference type="CDD" id="cd00082">
    <property type="entry name" value="HisKA"/>
    <property type="match status" value="1"/>
</dbReference>
<dbReference type="CDD" id="cd00075">
    <property type="entry name" value="HATPase"/>
    <property type="match status" value="1"/>
</dbReference>
<dbReference type="EC" id="2.7.13.3" evidence="3"/>
<keyword evidence="5" id="KW-0597">Phosphoprotein</keyword>
<dbReference type="GeneID" id="5324582"/>
<accession>A6UNH9</accession>
<dbReference type="PANTHER" id="PTHR43711">
    <property type="entry name" value="TWO-COMPONENT HISTIDINE KINASE"/>
    <property type="match status" value="1"/>
</dbReference>
<dbReference type="SUPFAM" id="SSF158472">
    <property type="entry name" value="HAMP domain-like"/>
    <property type="match status" value="1"/>
</dbReference>
<dbReference type="FunFam" id="3.30.565.10:FF:000006">
    <property type="entry name" value="Sensor histidine kinase WalK"/>
    <property type="match status" value="1"/>
</dbReference>
<dbReference type="InterPro" id="IPR003660">
    <property type="entry name" value="HAMP_dom"/>
</dbReference>
<comment type="catalytic activity">
    <reaction evidence="1">
        <text>ATP + protein L-histidine = ADP + protein N-phospho-L-histidine.</text>
        <dbReference type="EC" id="2.7.13.3"/>
    </reaction>
</comment>
<name>A6UNH9_METVS</name>
<keyword evidence="4" id="KW-1003">Cell membrane</keyword>
<dbReference type="PRINTS" id="PR00344">
    <property type="entry name" value="BCTRLSENSOR"/>
</dbReference>
<evidence type="ECO:0000256" key="9">
    <source>
        <dbReference type="ARBA" id="ARBA00022989"/>
    </source>
</evidence>
<sequence length="620" mass="69411">MAIPNKKKLGTKLLFYSLINVLIPIMLFGFVVTDTLNNILDDKAQSEVTTGISSLEQAINLKITEISITSNYITTTPGIIKGINERDKEELLLRINHFKSVSDADFVGIIDKDGKLITSTANDVNFEIEEISKELFKNNIESSFEVISSDTAYLIDNTSKIEGVDKALSIVVLKPIFDDNNQYIGSIIAIDILNNNFHMINDVKKITGSDATLFLGNKRITTSITHDGKKQVGTEVSSLVWDYIQTGNDYKGTTEVLGVSYITIYRPIYNSKNELIGMMFVGSPQTYAAVAKNEIKEKIIIIAILCILLSVITSTYSNYRIKKPIMDLKRGTEEFGKGNYEYKTNIKSGDELELLSNSFDKMAEKIAISNKELEKRALELEEKNTELKKLDDLKSDLIAIVSHEIRTPLTSIKGYVELVLDEAVGKINNSQRKCLTTARENVVRLNRLISSMLDLSKLAKGELEMHREEINIKKTIDEVIDDLKPISAEKNINITLEIDDIIINADKDRMKQVFINLIENAIKFSPENEIIEIKGKEEYHGDVSITVKDNGEGIPKDKLEKVFDRFYQADLSPKRKGKGTGLGLAVCKSIIQAHGGSIWVKSEIGKGCTFYIVLPKNIDN</sequence>
<dbReference type="AlphaFoldDB" id="A6UNH9"/>
<evidence type="ECO:0000256" key="2">
    <source>
        <dbReference type="ARBA" id="ARBA00004651"/>
    </source>
</evidence>
<dbReference type="SUPFAM" id="SSF103190">
    <property type="entry name" value="Sensory domain-like"/>
    <property type="match status" value="1"/>
</dbReference>
<dbReference type="PROSITE" id="PS50109">
    <property type="entry name" value="HIS_KIN"/>
    <property type="match status" value="1"/>
</dbReference>
<dbReference type="Pfam" id="PF02518">
    <property type="entry name" value="HATPase_c"/>
    <property type="match status" value="1"/>
</dbReference>
<keyword evidence="8 16" id="KW-0418">Kinase</keyword>
<dbReference type="Gene3D" id="6.10.340.10">
    <property type="match status" value="1"/>
</dbReference>
<evidence type="ECO:0000313" key="17">
    <source>
        <dbReference type="Proteomes" id="UP000001107"/>
    </source>
</evidence>
<evidence type="ECO:0000256" key="8">
    <source>
        <dbReference type="ARBA" id="ARBA00022777"/>
    </source>
</evidence>
<keyword evidence="7 13" id="KW-0812">Transmembrane</keyword>
<evidence type="ECO:0000256" key="4">
    <source>
        <dbReference type="ARBA" id="ARBA00022475"/>
    </source>
</evidence>
<dbReference type="SUPFAM" id="SSF55874">
    <property type="entry name" value="ATPase domain of HSP90 chaperone/DNA topoisomerase II/histidine kinase"/>
    <property type="match status" value="1"/>
</dbReference>
<keyword evidence="17" id="KW-1185">Reference proteome</keyword>
<keyword evidence="6 16" id="KW-0808">Transferase</keyword>
<dbReference type="Gene3D" id="3.30.450.220">
    <property type="entry name" value="LuxQ periplasmic domain, N-terminal subdomain"/>
    <property type="match status" value="1"/>
</dbReference>
<evidence type="ECO:0000256" key="5">
    <source>
        <dbReference type="ARBA" id="ARBA00022553"/>
    </source>
</evidence>
<feature type="domain" description="Histidine kinase" evidence="14">
    <location>
        <begin position="400"/>
        <end position="618"/>
    </location>
</feature>
<evidence type="ECO:0000259" key="15">
    <source>
        <dbReference type="PROSITE" id="PS50885"/>
    </source>
</evidence>
<proteinExistence type="predicted"/>
<keyword evidence="11 13" id="KW-0472">Membrane</keyword>
<dbReference type="Pfam" id="PF00672">
    <property type="entry name" value="HAMP"/>
    <property type="match status" value="1"/>
</dbReference>
<dbReference type="KEGG" id="mvn:Mevan_0140"/>
<keyword evidence="10" id="KW-0902">Two-component regulatory system</keyword>
<dbReference type="HOGENOM" id="CLU_000445_89_6_2"/>
<dbReference type="Gene3D" id="3.30.565.10">
    <property type="entry name" value="Histidine kinase-like ATPase, C-terminal domain"/>
    <property type="match status" value="1"/>
</dbReference>
<dbReference type="InterPro" id="IPR004358">
    <property type="entry name" value="Sig_transdc_His_kin-like_C"/>
</dbReference>
<dbReference type="FunFam" id="1.10.287.130:FF:000001">
    <property type="entry name" value="Two-component sensor histidine kinase"/>
    <property type="match status" value="1"/>
</dbReference>
<reference evidence="16" key="1">
    <citation type="submission" date="2007-06" db="EMBL/GenBank/DDBJ databases">
        <title>Complete sequence of Methanococcus vannielii SB.</title>
        <authorList>
            <consortium name="US DOE Joint Genome Institute"/>
            <person name="Copeland A."/>
            <person name="Lucas S."/>
            <person name="Lapidus A."/>
            <person name="Barry K."/>
            <person name="Glavina del Rio T."/>
            <person name="Dalin E."/>
            <person name="Tice H."/>
            <person name="Pitluck S."/>
            <person name="Chain P."/>
            <person name="Malfatti S."/>
            <person name="Shin M."/>
            <person name="Vergez L."/>
            <person name="Schmutz J."/>
            <person name="Larimer F."/>
            <person name="Land M."/>
            <person name="Hauser L."/>
            <person name="Kyrpides N."/>
            <person name="Anderson I."/>
            <person name="Sieprawska-Lupa M."/>
            <person name="Whitman W.B."/>
            <person name="Richardson P."/>
        </authorList>
    </citation>
    <scope>NUCLEOTIDE SEQUENCE [LARGE SCALE GENOMIC DNA]</scope>
    <source>
        <strain evidence="16">SB</strain>
    </source>
</reference>
<dbReference type="Gene3D" id="1.10.287.130">
    <property type="match status" value="1"/>
</dbReference>
<dbReference type="PROSITE" id="PS50885">
    <property type="entry name" value="HAMP"/>
    <property type="match status" value="1"/>
</dbReference>
<dbReference type="InterPro" id="IPR029151">
    <property type="entry name" value="Sensor-like_sf"/>
</dbReference>
<dbReference type="PANTHER" id="PTHR43711:SF1">
    <property type="entry name" value="HISTIDINE KINASE 1"/>
    <property type="match status" value="1"/>
</dbReference>
<dbReference type="InterPro" id="IPR036097">
    <property type="entry name" value="HisK_dim/P_sf"/>
</dbReference>
<dbReference type="GO" id="GO:0005886">
    <property type="term" value="C:plasma membrane"/>
    <property type="evidence" value="ECO:0007669"/>
    <property type="project" value="UniProtKB-SubCell"/>
</dbReference>
<dbReference type="SMART" id="SM00388">
    <property type="entry name" value="HisKA"/>
    <property type="match status" value="1"/>
</dbReference>
<dbReference type="Proteomes" id="UP000001107">
    <property type="component" value="Chromosome"/>
</dbReference>
<dbReference type="Pfam" id="PF17202">
    <property type="entry name" value="sCache_3_3"/>
    <property type="match status" value="1"/>
</dbReference>
<dbReference type="InterPro" id="IPR003661">
    <property type="entry name" value="HisK_dim/P_dom"/>
</dbReference>
<feature type="coiled-coil region" evidence="12">
    <location>
        <begin position="363"/>
        <end position="393"/>
    </location>
</feature>
<evidence type="ECO:0000256" key="7">
    <source>
        <dbReference type="ARBA" id="ARBA00022692"/>
    </source>
</evidence>
<dbReference type="EMBL" id="CP000742">
    <property type="protein sequence ID" value="ABR54051.1"/>
    <property type="molecule type" value="Genomic_DNA"/>
</dbReference>
<dbReference type="InterPro" id="IPR043056">
    <property type="entry name" value="LuxQ-periplasm_N"/>
</dbReference>
<gene>
    <name evidence="16" type="ordered locus">Mevan_0140</name>
</gene>
<keyword evidence="12" id="KW-0175">Coiled coil</keyword>
<dbReference type="eggNOG" id="arCOG02358">
    <property type="taxonomic scope" value="Archaea"/>
</dbReference>
<feature type="transmembrane region" description="Helical" evidence="13">
    <location>
        <begin position="13"/>
        <end position="32"/>
    </location>
</feature>
<feature type="domain" description="HAMP" evidence="15">
    <location>
        <begin position="319"/>
        <end position="371"/>
    </location>
</feature>
<evidence type="ECO:0000256" key="11">
    <source>
        <dbReference type="ARBA" id="ARBA00023136"/>
    </source>
</evidence>
<protein>
    <recommendedName>
        <fullName evidence="3">histidine kinase</fullName>
        <ecNumber evidence="3">2.7.13.3</ecNumber>
    </recommendedName>
</protein>
<dbReference type="SUPFAM" id="SSF47384">
    <property type="entry name" value="Homodimeric domain of signal transducing histidine kinase"/>
    <property type="match status" value="1"/>
</dbReference>
<dbReference type="RefSeq" id="WP_011971955.1">
    <property type="nucleotide sequence ID" value="NC_009634.1"/>
</dbReference>
<evidence type="ECO:0000256" key="13">
    <source>
        <dbReference type="SAM" id="Phobius"/>
    </source>
</evidence>
<dbReference type="SMART" id="SM00387">
    <property type="entry name" value="HATPase_c"/>
    <property type="match status" value="1"/>
</dbReference>
<evidence type="ECO:0000256" key="1">
    <source>
        <dbReference type="ARBA" id="ARBA00000085"/>
    </source>
</evidence>
<evidence type="ECO:0000256" key="6">
    <source>
        <dbReference type="ARBA" id="ARBA00022679"/>
    </source>
</evidence>
<organism evidence="16 17">
    <name type="scientific">Methanococcus vannielii (strain ATCC 35089 / DSM 1224 / JCM 13029 / OCM 148 / SB)</name>
    <dbReference type="NCBI Taxonomy" id="406327"/>
    <lineage>
        <taxon>Archaea</taxon>
        <taxon>Methanobacteriati</taxon>
        <taxon>Methanobacteriota</taxon>
        <taxon>Methanomada group</taxon>
        <taxon>Methanococci</taxon>
        <taxon>Methanococcales</taxon>
        <taxon>Methanococcaceae</taxon>
        <taxon>Methanococcus</taxon>
    </lineage>
</organism>
<dbReference type="CDD" id="cd06225">
    <property type="entry name" value="HAMP"/>
    <property type="match status" value="1"/>
</dbReference>
<dbReference type="OrthoDB" id="342253at2157"/>
<dbReference type="InterPro" id="IPR005467">
    <property type="entry name" value="His_kinase_dom"/>
</dbReference>
<feature type="transmembrane region" description="Helical" evidence="13">
    <location>
        <begin position="299"/>
        <end position="319"/>
    </location>
</feature>
<comment type="subcellular location">
    <subcellularLocation>
        <location evidence="2">Cell membrane</location>
        <topology evidence="2">Multi-pass membrane protein</topology>
    </subcellularLocation>
</comment>
<evidence type="ECO:0000313" key="16">
    <source>
        <dbReference type="EMBL" id="ABR54051.1"/>
    </source>
</evidence>